<dbReference type="EMBL" id="JAASQV010000002">
    <property type="protein sequence ID" value="NIJ65031.1"/>
    <property type="molecule type" value="Genomic_DNA"/>
</dbReference>
<proteinExistence type="predicted"/>
<evidence type="ECO:0000313" key="1">
    <source>
        <dbReference type="EMBL" id="NIJ65031.1"/>
    </source>
</evidence>
<accession>A0A7X5UZF1</accession>
<dbReference type="AlphaFoldDB" id="A0A7X5UZF1"/>
<dbReference type="Pfam" id="PF07366">
    <property type="entry name" value="SnoaL"/>
    <property type="match status" value="1"/>
</dbReference>
<dbReference type="InterPro" id="IPR009959">
    <property type="entry name" value="Cyclase_SnoaL-like"/>
</dbReference>
<protein>
    <submittedName>
        <fullName evidence="1">Putative ester cyclase</fullName>
    </submittedName>
</protein>
<evidence type="ECO:0000313" key="2">
    <source>
        <dbReference type="Proteomes" id="UP000564677"/>
    </source>
</evidence>
<reference evidence="1 2" key="1">
    <citation type="submission" date="2020-03" db="EMBL/GenBank/DDBJ databases">
        <title>Genomic Encyclopedia of Type Strains, Phase IV (KMG-IV): sequencing the most valuable type-strain genomes for metagenomic binning, comparative biology and taxonomic classification.</title>
        <authorList>
            <person name="Goeker M."/>
        </authorList>
    </citation>
    <scope>NUCLEOTIDE SEQUENCE [LARGE SCALE GENOMIC DNA]</scope>
    <source>
        <strain evidence="1 2">DSM 4733</strain>
    </source>
</reference>
<organism evidence="1 2">
    <name type="scientific">Sphingomonas leidyi</name>
    <dbReference type="NCBI Taxonomy" id="68569"/>
    <lineage>
        <taxon>Bacteria</taxon>
        <taxon>Pseudomonadati</taxon>
        <taxon>Pseudomonadota</taxon>
        <taxon>Alphaproteobacteria</taxon>
        <taxon>Sphingomonadales</taxon>
        <taxon>Sphingomonadaceae</taxon>
        <taxon>Sphingomonas</taxon>
    </lineage>
</organism>
<name>A0A7X5UZF1_9SPHN</name>
<dbReference type="Gene3D" id="3.10.450.50">
    <property type="match status" value="1"/>
</dbReference>
<dbReference type="SUPFAM" id="SSF54427">
    <property type="entry name" value="NTF2-like"/>
    <property type="match status" value="1"/>
</dbReference>
<dbReference type="InterPro" id="IPR032710">
    <property type="entry name" value="NTF2-like_dom_sf"/>
</dbReference>
<dbReference type="PANTHER" id="PTHR38436:SF1">
    <property type="entry name" value="ESTER CYCLASE"/>
    <property type="match status" value="1"/>
</dbReference>
<dbReference type="PANTHER" id="PTHR38436">
    <property type="entry name" value="POLYKETIDE CYCLASE SNOAL-LIKE DOMAIN"/>
    <property type="match status" value="1"/>
</dbReference>
<gene>
    <name evidence="1" type="ORF">FHR20_001993</name>
</gene>
<sequence>MSAVNKAAVRAYVDAFNAHDVARLNRLFAPEAKIWGVLGAGPLDMAMGIWRELHEGMEMRLEILDLVAEGDSVAVRLRETGRFVGPFRGMGGMAPTGRPYEVAAMEWFRLEDGKITERWGARDSAAILRQVSQD</sequence>
<dbReference type="GO" id="GO:0030638">
    <property type="term" value="P:polyketide metabolic process"/>
    <property type="evidence" value="ECO:0007669"/>
    <property type="project" value="InterPro"/>
</dbReference>
<dbReference type="Proteomes" id="UP000564677">
    <property type="component" value="Unassembled WGS sequence"/>
</dbReference>
<comment type="caution">
    <text evidence="1">The sequence shown here is derived from an EMBL/GenBank/DDBJ whole genome shotgun (WGS) entry which is preliminary data.</text>
</comment>
<keyword evidence="2" id="KW-1185">Reference proteome</keyword>